<keyword evidence="3" id="KW-1185">Reference proteome</keyword>
<protein>
    <submittedName>
        <fullName evidence="2">MOSC domain-containing protein YiiM</fullName>
    </submittedName>
</protein>
<dbReference type="AlphaFoldDB" id="A0AAE3G5S4"/>
<accession>A0AAE3G5S4</accession>
<dbReference type="Proteomes" id="UP001205843">
    <property type="component" value="Unassembled WGS sequence"/>
</dbReference>
<comment type="caution">
    <text evidence="2">The sequence shown here is derived from an EMBL/GenBank/DDBJ whole genome shotgun (WGS) entry which is preliminary data.</text>
</comment>
<evidence type="ECO:0000313" key="2">
    <source>
        <dbReference type="EMBL" id="MCP1674382.1"/>
    </source>
</evidence>
<keyword evidence="1" id="KW-1133">Transmembrane helix</keyword>
<evidence type="ECO:0000256" key="1">
    <source>
        <dbReference type="SAM" id="Phobius"/>
    </source>
</evidence>
<feature type="transmembrane region" description="Helical" evidence="1">
    <location>
        <begin position="120"/>
        <end position="141"/>
    </location>
</feature>
<proteinExistence type="predicted"/>
<dbReference type="RefSeq" id="WP_253476339.1">
    <property type="nucleotide sequence ID" value="NZ_JALJXV010000003.1"/>
</dbReference>
<name>A0AAE3G5S4_9GAMM</name>
<dbReference type="EMBL" id="JALJXV010000003">
    <property type="protein sequence ID" value="MCP1674382.1"/>
    <property type="molecule type" value="Genomic_DNA"/>
</dbReference>
<keyword evidence="1" id="KW-0812">Transmembrane</keyword>
<feature type="transmembrane region" description="Helical" evidence="1">
    <location>
        <begin position="89"/>
        <end position="108"/>
    </location>
</feature>
<evidence type="ECO:0000313" key="3">
    <source>
        <dbReference type="Proteomes" id="UP001205843"/>
    </source>
</evidence>
<organism evidence="2 3">
    <name type="scientific">Natronocella acetinitrilica</name>
    <dbReference type="NCBI Taxonomy" id="414046"/>
    <lineage>
        <taxon>Bacteria</taxon>
        <taxon>Pseudomonadati</taxon>
        <taxon>Pseudomonadota</taxon>
        <taxon>Gammaproteobacteria</taxon>
        <taxon>Chromatiales</taxon>
        <taxon>Ectothiorhodospiraceae</taxon>
        <taxon>Natronocella</taxon>
    </lineage>
</organism>
<reference evidence="2" key="1">
    <citation type="submission" date="2022-03" db="EMBL/GenBank/DDBJ databases">
        <title>Genomic Encyclopedia of Type Strains, Phase III (KMG-III): the genomes of soil and plant-associated and newly described type strains.</title>
        <authorList>
            <person name="Whitman W."/>
        </authorList>
    </citation>
    <scope>NUCLEOTIDE SEQUENCE</scope>
    <source>
        <strain evidence="2">ANL 6-2</strain>
    </source>
</reference>
<keyword evidence="1" id="KW-0472">Membrane</keyword>
<gene>
    <name evidence="2" type="ORF">J2T57_001484</name>
</gene>
<sequence>MRQYKVEYSNGDGIDTAFVVANNREKALKAFHLKVAGVDDDQVLGVEPASEADLRARMEPEMEFGDEPIAPIAGGGPRRRLAPAPRERGGVLLGVLGIIQMIAGGVLLGDPTLGENVMVANLQLLTIGQTLFITGAIFAAVQWRPR</sequence>